<dbReference type="InterPro" id="IPR006299">
    <property type="entry name" value="FlgC"/>
</dbReference>
<evidence type="ECO:0000259" key="7">
    <source>
        <dbReference type="Pfam" id="PF06429"/>
    </source>
</evidence>
<keyword evidence="4 6" id="KW-0975">Bacterial flagellum</keyword>
<evidence type="ECO:0000256" key="6">
    <source>
        <dbReference type="RuleBase" id="RU362062"/>
    </source>
</evidence>
<evidence type="ECO:0000313" key="8">
    <source>
        <dbReference type="EMBL" id="GHD98126.1"/>
    </source>
</evidence>
<dbReference type="PANTHER" id="PTHR30435:SF2">
    <property type="entry name" value="FLAGELLAR BASAL-BODY ROD PROTEIN FLGC"/>
    <property type="match status" value="1"/>
</dbReference>
<reference evidence="9 10" key="2">
    <citation type="submission" date="2016-10" db="EMBL/GenBank/DDBJ databases">
        <authorList>
            <person name="Varghese N."/>
            <person name="Submissions S."/>
        </authorList>
    </citation>
    <scope>NUCLEOTIDE SEQUENCE [LARGE SCALE GENOMIC DNA]</scope>
    <source>
        <strain evidence="9 10">DSM 24802</strain>
    </source>
</reference>
<evidence type="ECO:0000256" key="2">
    <source>
        <dbReference type="ARBA" id="ARBA00009677"/>
    </source>
</evidence>
<proteinExistence type="inferred from homology"/>
<keyword evidence="8" id="KW-0282">Flagellum</keyword>
<comment type="similarity">
    <text evidence="2">Belongs to the flagella basal body rod proteins family.</text>
</comment>
<comment type="subcellular location">
    <subcellularLocation>
        <location evidence="1 6">Bacterial flagellum basal body</location>
    </subcellularLocation>
</comment>
<dbReference type="PROSITE" id="PS00588">
    <property type="entry name" value="FLAGELLA_BB_ROD"/>
    <property type="match status" value="1"/>
</dbReference>
<dbReference type="InterPro" id="IPR010930">
    <property type="entry name" value="Flg_bb/hook_C_dom"/>
</dbReference>
<accession>A0AAN4UMI1</accession>
<dbReference type="InterPro" id="IPR019776">
    <property type="entry name" value="Flagellar_basal_body_rod_CS"/>
</dbReference>
<dbReference type="EMBL" id="BNAB01000001">
    <property type="protein sequence ID" value="GHD98126.1"/>
    <property type="molecule type" value="Genomic_DNA"/>
</dbReference>
<evidence type="ECO:0000256" key="3">
    <source>
        <dbReference type="ARBA" id="ARBA00017941"/>
    </source>
</evidence>
<keyword evidence="8" id="KW-0966">Cell projection</keyword>
<comment type="caution">
    <text evidence="8">The sequence shown here is derived from an EMBL/GenBank/DDBJ whole genome shotgun (WGS) entry which is preliminary data.</text>
</comment>
<keyword evidence="10" id="KW-1185">Reference proteome</keyword>
<evidence type="ECO:0000256" key="4">
    <source>
        <dbReference type="ARBA" id="ARBA00023143"/>
    </source>
</evidence>
<evidence type="ECO:0000313" key="10">
    <source>
        <dbReference type="Proteomes" id="UP000199541"/>
    </source>
</evidence>
<dbReference type="Pfam" id="PF06429">
    <property type="entry name" value="Flg_bbr_C"/>
    <property type="match status" value="1"/>
</dbReference>
<dbReference type="AlphaFoldDB" id="A0AAN4UMI1"/>
<dbReference type="GO" id="GO:0071978">
    <property type="term" value="P:bacterial-type flagellum-dependent swarming motility"/>
    <property type="evidence" value="ECO:0007669"/>
    <property type="project" value="TreeGrafter"/>
</dbReference>
<comment type="subunit">
    <text evidence="5 6">The basal body constitutes a major portion of the flagellar organelle and consists of four rings (L,P,S, and M) mounted on a central rod. The rod consists of about 26 subunits of FlgG in the distal portion, and FlgB, FlgC and FlgF are thought to build up the proximal portion of the rod with about 6 subunits each.</text>
</comment>
<sequence>MSGPIPDVTTIIGSGLLAERERMGLIASNIANADSVTVPGAQPYRAREPVFAAEPALNGSAADRVVVAGVVESAAPPKMTYDPGNPRADARGYVQGSNVDPAQQMTDLISATQNYAADIAVLDQSNKLDQAMLRSFIA</sequence>
<dbReference type="PANTHER" id="PTHR30435">
    <property type="entry name" value="FLAGELLAR PROTEIN"/>
    <property type="match status" value="1"/>
</dbReference>
<evidence type="ECO:0000313" key="9">
    <source>
        <dbReference type="EMBL" id="SDW53352.1"/>
    </source>
</evidence>
<evidence type="ECO:0000256" key="1">
    <source>
        <dbReference type="ARBA" id="ARBA00004117"/>
    </source>
</evidence>
<feature type="domain" description="Flagellar basal-body/hook protein C-terminal" evidence="7">
    <location>
        <begin position="91"/>
        <end position="134"/>
    </location>
</feature>
<dbReference type="Proteomes" id="UP000199541">
    <property type="component" value="Unassembled WGS sequence"/>
</dbReference>
<dbReference type="GO" id="GO:0030694">
    <property type="term" value="C:bacterial-type flagellum basal body, rod"/>
    <property type="evidence" value="ECO:0007669"/>
    <property type="project" value="UniProtKB-UniRule"/>
</dbReference>
<dbReference type="EMBL" id="FNOB01000004">
    <property type="protein sequence ID" value="SDW53352.1"/>
    <property type="molecule type" value="Genomic_DNA"/>
</dbReference>
<dbReference type="NCBIfam" id="TIGR01395">
    <property type="entry name" value="FlgC"/>
    <property type="match status" value="1"/>
</dbReference>
<evidence type="ECO:0000313" key="11">
    <source>
        <dbReference type="Proteomes" id="UP000634647"/>
    </source>
</evidence>
<reference evidence="8" key="1">
    <citation type="journal article" date="2014" name="Int. J. Syst. Evol. Microbiol.">
        <title>Complete genome sequence of Corynebacterium casei LMG S-19264T (=DSM 44701T), isolated from a smear-ripened cheese.</title>
        <authorList>
            <consortium name="US DOE Joint Genome Institute (JGI-PGF)"/>
            <person name="Walter F."/>
            <person name="Albersmeier A."/>
            <person name="Kalinowski J."/>
            <person name="Ruckert C."/>
        </authorList>
    </citation>
    <scope>NUCLEOTIDE SEQUENCE</scope>
    <source>
        <strain evidence="8">CGMCC 1.10859</strain>
    </source>
</reference>
<dbReference type="RefSeq" id="WP_051646078.1">
    <property type="nucleotide sequence ID" value="NZ_BNAB01000001.1"/>
</dbReference>
<reference evidence="8" key="3">
    <citation type="submission" date="2023-06" db="EMBL/GenBank/DDBJ databases">
        <authorList>
            <person name="Sun Q."/>
            <person name="Zhou Y."/>
        </authorList>
    </citation>
    <scope>NUCLEOTIDE SEQUENCE</scope>
    <source>
        <strain evidence="8">CGMCC 1.10859</strain>
    </source>
</reference>
<dbReference type="Proteomes" id="UP000634647">
    <property type="component" value="Unassembled WGS sequence"/>
</dbReference>
<gene>
    <name evidence="8" type="primary">flgC</name>
    <name evidence="8" type="ORF">GCM10008024_00390</name>
    <name evidence="9" type="ORF">SAMN05444006_104178</name>
</gene>
<evidence type="ECO:0000256" key="5">
    <source>
        <dbReference type="ARBA" id="ARBA00025933"/>
    </source>
</evidence>
<keyword evidence="8" id="KW-0969">Cilium</keyword>
<protein>
    <recommendedName>
        <fullName evidence="3 6">Flagellar basal-body rod protein FlgC</fullName>
    </recommendedName>
</protein>
<organism evidence="8 11">
    <name type="scientific">Allgaiera indica</name>
    <dbReference type="NCBI Taxonomy" id="765699"/>
    <lineage>
        <taxon>Bacteria</taxon>
        <taxon>Pseudomonadati</taxon>
        <taxon>Pseudomonadota</taxon>
        <taxon>Alphaproteobacteria</taxon>
        <taxon>Rhodobacterales</taxon>
        <taxon>Paracoccaceae</taxon>
        <taxon>Allgaiera</taxon>
    </lineage>
</organism>
<name>A0AAN4UMI1_9RHOB</name>